<feature type="transmembrane region" description="Helical" evidence="2">
    <location>
        <begin position="109"/>
        <end position="134"/>
    </location>
</feature>
<dbReference type="Proteomes" id="UP000283644">
    <property type="component" value="Unassembled WGS sequence"/>
</dbReference>
<sequence>MIVVHLIHHRERNHTDHTDHTDHSGHADNSTHGDHSGHRPAHVDERAAVTGHHHARAKFGGVNIGAAVAGWLVAIALTVLLSSILGAIASAIGEATDLTQDQAQREAGAIGLGAAIAVLVVMMAAYYFGGYVAGRMSRFDGARQGLTVWLIGLLVTIVAVILGVVFGDQYNVMDRVDLPRLPIPTETATWGGIITGAALLVGTLIAATAGGKVGHRYHDRVDEAAYR</sequence>
<evidence type="ECO:0000256" key="2">
    <source>
        <dbReference type="SAM" id="Phobius"/>
    </source>
</evidence>
<dbReference type="OrthoDB" id="5244723at2"/>
<feature type="transmembrane region" description="Helical" evidence="2">
    <location>
        <begin position="187"/>
        <end position="210"/>
    </location>
</feature>
<feature type="compositionally biased region" description="Basic and acidic residues" evidence="1">
    <location>
        <begin position="13"/>
        <end position="40"/>
    </location>
</feature>
<keyword evidence="2" id="KW-0472">Membrane</keyword>
<feature type="transmembrane region" description="Helical" evidence="2">
    <location>
        <begin position="64"/>
        <end position="89"/>
    </location>
</feature>
<evidence type="ECO:0000313" key="3">
    <source>
        <dbReference type="EMBL" id="RHW28001.1"/>
    </source>
</evidence>
<comment type="caution">
    <text evidence="3">The sequence shown here is derived from an EMBL/GenBank/DDBJ whole genome shotgun (WGS) entry which is preliminary data.</text>
</comment>
<evidence type="ECO:0000256" key="1">
    <source>
        <dbReference type="SAM" id="MobiDB-lite"/>
    </source>
</evidence>
<gene>
    <name evidence="3" type="ORF">D0Z08_06900</name>
</gene>
<accession>A0A417Y645</accession>
<dbReference type="EMBL" id="QXGH01000011">
    <property type="protein sequence ID" value="RHW28001.1"/>
    <property type="molecule type" value="Genomic_DNA"/>
</dbReference>
<keyword evidence="4" id="KW-1185">Reference proteome</keyword>
<feature type="region of interest" description="Disordered" evidence="1">
    <location>
        <begin position="8"/>
        <end position="40"/>
    </location>
</feature>
<organism evidence="3 4">
    <name type="scientific">Nocardioides immobilis</name>
    <dbReference type="NCBI Taxonomy" id="2049295"/>
    <lineage>
        <taxon>Bacteria</taxon>
        <taxon>Bacillati</taxon>
        <taxon>Actinomycetota</taxon>
        <taxon>Actinomycetes</taxon>
        <taxon>Propionibacteriales</taxon>
        <taxon>Nocardioidaceae</taxon>
        <taxon>Nocardioides</taxon>
    </lineage>
</organism>
<evidence type="ECO:0000313" key="4">
    <source>
        <dbReference type="Proteomes" id="UP000283644"/>
    </source>
</evidence>
<dbReference type="RefSeq" id="WP_118923983.1">
    <property type="nucleotide sequence ID" value="NZ_QXGH01000011.1"/>
</dbReference>
<keyword evidence="2" id="KW-0812">Transmembrane</keyword>
<keyword evidence="2" id="KW-1133">Transmembrane helix</keyword>
<reference evidence="3 4" key="1">
    <citation type="submission" date="2018-09" db="EMBL/GenBank/DDBJ databases">
        <title>Genome sequencing of Nocardioides immobilis CCTCC AB 2017083 for comparison to Nocardioides silvaticus.</title>
        <authorList>
            <person name="Li C."/>
            <person name="Wang G."/>
        </authorList>
    </citation>
    <scope>NUCLEOTIDE SEQUENCE [LARGE SCALE GENOMIC DNA]</scope>
    <source>
        <strain evidence="3 4">CCTCC AB 2017083</strain>
    </source>
</reference>
<feature type="transmembrane region" description="Helical" evidence="2">
    <location>
        <begin position="146"/>
        <end position="167"/>
    </location>
</feature>
<dbReference type="AlphaFoldDB" id="A0A417Y645"/>
<protein>
    <submittedName>
        <fullName evidence="3">Uncharacterized protein</fullName>
    </submittedName>
</protein>
<name>A0A417Y645_9ACTN</name>
<proteinExistence type="predicted"/>